<evidence type="ECO:0000256" key="17">
    <source>
        <dbReference type="ARBA" id="ARBA00032579"/>
    </source>
</evidence>
<evidence type="ECO:0000256" key="13">
    <source>
        <dbReference type="ARBA" id="ARBA00022801"/>
    </source>
</evidence>
<keyword evidence="15" id="KW-1015">Disulfide bond</keyword>
<feature type="domain" description="EGF-like" evidence="25">
    <location>
        <begin position="1031"/>
        <end position="1071"/>
    </location>
</feature>
<dbReference type="OrthoDB" id="9675250at2759"/>
<gene>
    <name evidence="27" type="primary">ADPRM</name>
    <name evidence="27" type="ORF">BLAG_LOCUS25269</name>
</gene>
<evidence type="ECO:0000256" key="14">
    <source>
        <dbReference type="ARBA" id="ARBA00022833"/>
    </source>
</evidence>
<feature type="region of interest" description="Disordered" evidence="23">
    <location>
        <begin position="892"/>
        <end position="911"/>
    </location>
</feature>
<dbReference type="SUPFAM" id="SSF56300">
    <property type="entry name" value="Metallo-dependent phosphatases"/>
    <property type="match status" value="2"/>
</dbReference>
<dbReference type="InterPro" id="IPR004843">
    <property type="entry name" value="Calcineurin-like_PHP"/>
</dbReference>
<dbReference type="InterPro" id="IPR041869">
    <property type="entry name" value="MPP_ADPRM"/>
</dbReference>
<evidence type="ECO:0000256" key="19">
    <source>
        <dbReference type="ARBA" id="ARBA00047636"/>
    </source>
</evidence>
<keyword evidence="11" id="KW-0732">Signal</keyword>
<evidence type="ECO:0000259" key="26">
    <source>
        <dbReference type="PROSITE" id="PS50060"/>
    </source>
</evidence>
<dbReference type="Pfam" id="PF12947">
    <property type="entry name" value="EGF_3"/>
    <property type="match status" value="1"/>
</dbReference>
<feature type="domain" description="MAM" evidence="26">
    <location>
        <begin position="708"/>
        <end position="865"/>
    </location>
</feature>
<dbReference type="InterPro" id="IPR029052">
    <property type="entry name" value="Metallo-depent_PP-like"/>
</dbReference>
<dbReference type="PROSITE" id="PS01187">
    <property type="entry name" value="EGF_CA"/>
    <property type="match status" value="1"/>
</dbReference>
<name>A0A8K0ADW4_BRALA</name>
<dbReference type="AlphaFoldDB" id="A0A8K0ADW4"/>
<dbReference type="SMART" id="SM00179">
    <property type="entry name" value="EGF_CA"/>
    <property type="match status" value="1"/>
</dbReference>
<dbReference type="Pfam" id="PF00629">
    <property type="entry name" value="MAM"/>
    <property type="match status" value="2"/>
</dbReference>
<dbReference type="PROSITE" id="PS00740">
    <property type="entry name" value="MAM_1"/>
    <property type="match status" value="1"/>
</dbReference>
<evidence type="ECO:0000256" key="2">
    <source>
        <dbReference type="ARBA" id="ARBA00006362"/>
    </source>
</evidence>
<dbReference type="GO" id="GO:0008663">
    <property type="term" value="F:2',3'-cyclic-nucleotide 2'-phosphodiesterase activity"/>
    <property type="evidence" value="ECO:0007669"/>
    <property type="project" value="TreeGrafter"/>
</dbReference>
<dbReference type="GO" id="GO:0047734">
    <property type="term" value="F:CDP-glycerol diphosphatase activity"/>
    <property type="evidence" value="ECO:0007669"/>
    <property type="project" value="UniProtKB-EC"/>
</dbReference>
<dbReference type="SUPFAM" id="SSF49899">
    <property type="entry name" value="Concanavalin A-like lectins/glucanases"/>
    <property type="match status" value="2"/>
</dbReference>
<evidence type="ECO:0000256" key="16">
    <source>
        <dbReference type="ARBA" id="ARBA00030848"/>
    </source>
</evidence>
<evidence type="ECO:0000256" key="21">
    <source>
        <dbReference type="ARBA" id="ARBA00049546"/>
    </source>
</evidence>
<keyword evidence="24" id="KW-0812">Transmembrane</keyword>
<dbReference type="PROSITE" id="PS01186">
    <property type="entry name" value="EGF_2"/>
    <property type="match status" value="1"/>
</dbReference>
<comment type="catalytic activity">
    <reaction evidence="21">
        <text>ADP-D-ribose + H2O = D-ribose 5-phosphate + AMP + 2 H(+)</text>
        <dbReference type="Rhea" id="RHEA:10412"/>
        <dbReference type="ChEBI" id="CHEBI:15377"/>
        <dbReference type="ChEBI" id="CHEBI:15378"/>
        <dbReference type="ChEBI" id="CHEBI:57967"/>
        <dbReference type="ChEBI" id="CHEBI:78346"/>
        <dbReference type="ChEBI" id="CHEBI:456215"/>
        <dbReference type="EC" id="3.6.1.13"/>
    </reaction>
</comment>
<dbReference type="PRINTS" id="PR00020">
    <property type="entry name" value="MAMDOMAIN"/>
</dbReference>
<dbReference type="EC" id="3.6.1.13" evidence="6"/>
<evidence type="ECO:0000256" key="24">
    <source>
        <dbReference type="SAM" id="Phobius"/>
    </source>
</evidence>
<dbReference type="Proteomes" id="UP000838412">
    <property type="component" value="Chromosome 9"/>
</dbReference>
<keyword evidence="24" id="KW-1133">Transmembrane helix</keyword>
<dbReference type="SMART" id="SM00181">
    <property type="entry name" value="EGF"/>
    <property type="match status" value="1"/>
</dbReference>
<sequence length="1121" mass="126098">MATREERPLFSFGIIADVQYGDLDDAMNFTQTKWRHYRNALYLLREAVQHWKGENRVQFVLQLGDIIDGFNTRRKDSENALRDVLQEFDGVPFAVHHIWGNHEFYNFSRNYLMKSPLFTAQDTEDDIEEVVKKEADAAYYDFSPYKGYRFVVLDNYDVSMCGIGRDKDSPQYKEAEKILRQVNKNEELNSPEGLVGVDRRFVMFNGGMGEEQLQWLRKTLEVARQQGEKVVVSGHVPVHPNSCYAMCLLWNYQDVLNILEDFSDIVLAYFSGHDHGGGYHYDSGNEIHHVTLPGVIEVPPGSNAFGTVDVFSDRLVMNGVVDWFVVDQPLFSFGIIADVQYADFDDVVDFSTNKRRYYRNALLLLRQAVQQWRSDGTKFALQLGDVIDGLNAQNDQSENALETVLKEFEDRPLDVYHVWGNHEFYNFSRSYLKKSKLSIEEGYYHNLEETKKESEAAYYYDFCPHQDYRFVILDNFDISMCGREANSPEYKEAEAILRKVNKNDDLDLRKGLVGLDGRFCMYNGGVGEEQLQWLRKTLEVARQRGEKVVLSGHIPIHPNACHYPDIVWNYQEVLDILQHNSDIVLAYFSGHDHVGGYHYDSGNEIHHVTLPGVIEVPPGSNAFGTVDVFSDRLVMHGVGQLDSRVMKKGSCLQLADESSARRPGVIKADLQCKSHPAARCKHPNQNQHISLELVPLEKMDAQSVWVSEFCDFESYNICSYTQDRTDDFDWNRRRGSTTTGGTGPSGDHTTGSGYYMHIDGTGQSSGKKARLKSPLIFARGDFCLEFYYHMYGSTVGTLNVYRDRSSPSNRVWSITGNQGNAWQKASVDFSSSSYFQILFEGVRGTWDNSDIAIDDVEISNHACGAVPTGTGDCNFESSDICGYTHDRSHDFDWQRNRGSTSSSGTGPSQDHTTGSGYYMYMETTLPATGDKARLVSPAIVGGDTKCLQFWYHMYGSRTGTLAAFTKVYDQTTLGTRLWSLSGNQGDAWKRARVTFSSSDAYFQLVLEGTNGGFFSVIAVDDIDVKDGSCRDVNECLMDAQACSPHAQCTNTAGGYECTCRPGYSGNGNLCEGMEFSTTVPVGTESGLSTLQTLVVVGSVLGAMLVALSAALIYTVMRNRQR</sequence>
<dbReference type="SMART" id="SM00137">
    <property type="entry name" value="MAM"/>
    <property type="match status" value="2"/>
</dbReference>
<evidence type="ECO:0000256" key="9">
    <source>
        <dbReference type="ARBA" id="ARBA00022536"/>
    </source>
</evidence>
<comment type="caution">
    <text evidence="22">Lacks conserved residue(s) required for the propagation of feature annotation.</text>
</comment>
<keyword evidence="24" id="KW-0472">Membrane</keyword>
<evidence type="ECO:0000256" key="4">
    <source>
        <dbReference type="ARBA" id="ARBA00011245"/>
    </source>
</evidence>
<evidence type="ECO:0000256" key="5">
    <source>
        <dbReference type="ARBA" id="ARBA00012443"/>
    </source>
</evidence>
<dbReference type="CDD" id="cd06263">
    <property type="entry name" value="MAM"/>
    <property type="match status" value="2"/>
</dbReference>
<keyword evidence="13" id="KW-0378">Hydrolase</keyword>
<evidence type="ECO:0000256" key="11">
    <source>
        <dbReference type="ARBA" id="ARBA00022729"/>
    </source>
</evidence>
<evidence type="ECO:0000256" key="10">
    <source>
        <dbReference type="ARBA" id="ARBA00022723"/>
    </source>
</evidence>
<dbReference type="PROSITE" id="PS50060">
    <property type="entry name" value="MAM_2"/>
    <property type="match status" value="2"/>
</dbReference>
<evidence type="ECO:0000256" key="18">
    <source>
        <dbReference type="ARBA" id="ARBA00047486"/>
    </source>
</evidence>
<dbReference type="GO" id="GO:0030145">
    <property type="term" value="F:manganese ion binding"/>
    <property type="evidence" value="ECO:0007669"/>
    <property type="project" value="TreeGrafter"/>
</dbReference>
<dbReference type="CDD" id="cd00054">
    <property type="entry name" value="EGF_CA"/>
    <property type="match status" value="1"/>
</dbReference>
<keyword evidence="12" id="KW-0677">Repeat</keyword>
<feature type="region of interest" description="Disordered" evidence="23">
    <location>
        <begin position="731"/>
        <end position="750"/>
    </location>
</feature>
<dbReference type="InterPro" id="IPR013320">
    <property type="entry name" value="ConA-like_dom_sf"/>
</dbReference>
<dbReference type="EC" id="3.6.1.16" evidence="5"/>
<keyword evidence="9 22" id="KW-0245">EGF-like domain</keyword>
<evidence type="ECO:0000256" key="1">
    <source>
        <dbReference type="ARBA" id="ARBA00001946"/>
    </source>
</evidence>
<evidence type="ECO:0000256" key="15">
    <source>
        <dbReference type="ARBA" id="ARBA00023157"/>
    </source>
</evidence>
<dbReference type="Gene3D" id="3.60.21.10">
    <property type="match status" value="2"/>
</dbReference>
<dbReference type="EC" id="3.6.1.53" evidence="7"/>
<dbReference type="PROSITE" id="PS50026">
    <property type="entry name" value="EGF_3"/>
    <property type="match status" value="1"/>
</dbReference>
<dbReference type="Gene3D" id="2.60.120.200">
    <property type="match status" value="2"/>
</dbReference>
<comment type="catalytic activity">
    <reaction evidence="19">
        <text>CDP-choline + H2O = phosphocholine + CMP + 2 H(+)</text>
        <dbReference type="Rhea" id="RHEA:32487"/>
        <dbReference type="ChEBI" id="CHEBI:15377"/>
        <dbReference type="ChEBI" id="CHEBI:15378"/>
        <dbReference type="ChEBI" id="CHEBI:58779"/>
        <dbReference type="ChEBI" id="CHEBI:60377"/>
        <dbReference type="ChEBI" id="CHEBI:295975"/>
        <dbReference type="EC" id="3.6.1.53"/>
    </reaction>
</comment>
<evidence type="ECO:0000256" key="23">
    <source>
        <dbReference type="SAM" id="MobiDB-lite"/>
    </source>
</evidence>
<feature type="transmembrane region" description="Helical" evidence="24">
    <location>
        <begin position="1093"/>
        <end position="1116"/>
    </location>
</feature>
<evidence type="ECO:0000256" key="8">
    <source>
        <dbReference type="ARBA" id="ARBA00016378"/>
    </source>
</evidence>
<comment type="catalytic activity">
    <reaction evidence="20">
        <text>ADP-D-ribose + H2O = D-ribose 5-phosphate + AMP + 2 H(+)</text>
        <dbReference type="Rhea" id="RHEA:10412"/>
        <dbReference type="ChEBI" id="CHEBI:15377"/>
        <dbReference type="ChEBI" id="CHEBI:15378"/>
        <dbReference type="ChEBI" id="CHEBI:57967"/>
        <dbReference type="ChEBI" id="CHEBI:78346"/>
        <dbReference type="ChEBI" id="CHEBI:456215"/>
        <dbReference type="EC" id="3.6.1.53"/>
    </reaction>
</comment>
<organism evidence="27 28">
    <name type="scientific">Branchiostoma lanceolatum</name>
    <name type="common">Common lancelet</name>
    <name type="synonym">Amphioxus lanceolatum</name>
    <dbReference type="NCBI Taxonomy" id="7740"/>
    <lineage>
        <taxon>Eukaryota</taxon>
        <taxon>Metazoa</taxon>
        <taxon>Chordata</taxon>
        <taxon>Cephalochordata</taxon>
        <taxon>Leptocardii</taxon>
        <taxon>Amphioxiformes</taxon>
        <taxon>Branchiostomatidae</taxon>
        <taxon>Branchiostoma</taxon>
    </lineage>
</organism>
<dbReference type="Pfam" id="PF00149">
    <property type="entry name" value="Metallophos"/>
    <property type="match status" value="2"/>
</dbReference>
<evidence type="ECO:0000256" key="6">
    <source>
        <dbReference type="ARBA" id="ARBA00012453"/>
    </source>
</evidence>
<comment type="subunit">
    <text evidence="4">Monomer.</text>
</comment>
<comment type="catalytic activity">
    <reaction evidence="18">
        <text>CDP-glycerol + H2O = sn-glycerol 3-phosphate + CMP + 2 H(+)</text>
        <dbReference type="Rhea" id="RHEA:21692"/>
        <dbReference type="ChEBI" id="CHEBI:15377"/>
        <dbReference type="ChEBI" id="CHEBI:15378"/>
        <dbReference type="ChEBI" id="CHEBI:57597"/>
        <dbReference type="ChEBI" id="CHEBI:58311"/>
        <dbReference type="ChEBI" id="CHEBI:60377"/>
        <dbReference type="EC" id="3.6.1.16"/>
    </reaction>
</comment>
<protein>
    <recommendedName>
        <fullName evidence="8">Manganese-dependent ADP-ribose/CDP-alcohol diphosphatase</fullName>
        <ecNumber evidence="6">3.6.1.13</ecNumber>
        <ecNumber evidence="5">3.6.1.16</ecNumber>
        <ecNumber evidence="7">3.6.1.53</ecNumber>
    </recommendedName>
    <alternativeName>
        <fullName evidence="17">ADPRibase-Mn</fullName>
    </alternativeName>
    <alternativeName>
        <fullName evidence="16">CDP-choline phosphohydrolase</fullName>
    </alternativeName>
</protein>
<dbReference type="GO" id="GO:0005509">
    <property type="term" value="F:calcium ion binding"/>
    <property type="evidence" value="ECO:0007669"/>
    <property type="project" value="InterPro"/>
</dbReference>
<comment type="cofactor">
    <cofactor evidence="1">
        <name>Mg(2+)</name>
        <dbReference type="ChEBI" id="CHEBI:18420"/>
    </cofactor>
</comment>
<dbReference type="InterPro" id="IPR000998">
    <property type="entry name" value="MAM_dom"/>
</dbReference>
<keyword evidence="28" id="KW-1185">Reference proteome</keyword>
<evidence type="ECO:0000313" key="28">
    <source>
        <dbReference type="Proteomes" id="UP000838412"/>
    </source>
</evidence>
<dbReference type="FunFam" id="2.10.25.10:FF:000038">
    <property type="entry name" value="Fibrillin 2"/>
    <property type="match status" value="1"/>
</dbReference>
<comment type="similarity">
    <text evidence="2">Belongs to the ADPRibase-Mn family.</text>
</comment>
<dbReference type="EMBL" id="OV696694">
    <property type="protein sequence ID" value="CAH1274159.1"/>
    <property type="molecule type" value="Genomic_DNA"/>
</dbReference>
<dbReference type="CDD" id="cd07396">
    <property type="entry name" value="MPP_Nbla03831"/>
    <property type="match status" value="1"/>
</dbReference>
<dbReference type="SUPFAM" id="SSF57196">
    <property type="entry name" value="EGF/Laminin"/>
    <property type="match status" value="1"/>
</dbReference>
<dbReference type="PROSITE" id="PS00010">
    <property type="entry name" value="ASX_HYDROXYL"/>
    <property type="match status" value="1"/>
</dbReference>
<dbReference type="InterPro" id="IPR018097">
    <property type="entry name" value="EGF_Ca-bd_CS"/>
</dbReference>
<reference evidence="27" key="1">
    <citation type="submission" date="2022-01" db="EMBL/GenBank/DDBJ databases">
        <authorList>
            <person name="Braso-Vives M."/>
        </authorList>
    </citation>
    <scope>NUCLEOTIDE SEQUENCE</scope>
</reference>
<evidence type="ECO:0000256" key="20">
    <source>
        <dbReference type="ARBA" id="ARBA00047894"/>
    </source>
</evidence>
<keyword evidence="14" id="KW-0862">Zinc</keyword>
<evidence type="ECO:0000256" key="3">
    <source>
        <dbReference type="ARBA" id="ARBA00009738"/>
    </source>
</evidence>
<evidence type="ECO:0000256" key="7">
    <source>
        <dbReference type="ARBA" id="ARBA00012529"/>
    </source>
</evidence>
<feature type="domain" description="MAM" evidence="26">
    <location>
        <begin position="871"/>
        <end position="1031"/>
    </location>
</feature>
<comment type="similarity">
    <text evidence="3">Belongs to the nephronectin family.</text>
</comment>
<evidence type="ECO:0000256" key="22">
    <source>
        <dbReference type="PROSITE-ProRule" id="PRU00076"/>
    </source>
</evidence>
<evidence type="ECO:0000256" key="12">
    <source>
        <dbReference type="ARBA" id="ARBA00022737"/>
    </source>
</evidence>
<dbReference type="InterPro" id="IPR001881">
    <property type="entry name" value="EGF-like_Ca-bd_dom"/>
</dbReference>
<keyword evidence="10" id="KW-0479">Metal-binding</keyword>
<dbReference type="GO" id="GO:0047631">
    <property type="term" value="F:ADP-ribose diphosphatase activity"/>
    <property type="evidence" value="ECO:0007669"/>
    <property type="project" value="UniProtKB-EC"/>
</dbReference>
<dbReference type="InterPro" id="IPR000742">
    <property type="entry name" value="EGF"/>
</dbReference>
<dbReference type="PANTHER" id="PTHR16509">
    <property type="match status" value="1"/>
</dbReference>
<dbReference type="GO" id="GO:0016020">
    <property type="term" value="C:membrane"/>
    <property type="evidence" value="ECO:0007669"/>
    <property type="project" value="InterPro"/>
</dbReference>
<evidence type="ECO:0000259" key="25">
    <source>
        <dbReference type="PROSITE" id="PS50026"/>
    </source>
</evidence>
<accession>A0A8K0ADW4</accession>
<dbReference type="Gene3D" id="2.10.25.10">
    <property type="entry name" value="Laminin"/>
    <property type="match status" value="1"/>
</dbReference>
<dbReference type="InterPro" id="IPR000152">
    <property type="entry name" value="EGF-type_Asp/Asn_hydroxyl_site"/>
</dbReference>
<evidence type="ECO:0000313" key="27">
    <source>
        <dbReference type="EMBL" id="CAH1274159.1"/>
    </source>
</evidence>
<dbReference type="PANTHER" id="PTHR16509:SF1">
    <property type="entry name" value="MANGANESE-DEPENDENT ADP-RIBOSE_CDP-ALCOHOL DIPHOSPHATASE"/>
    <property type="match status" value="1"/>
</dbReference>
<proteinExistence type="inferred from homology"/>
<dbReference type="InterPro" id="IPR024731">
    <property type="entry name" value="NELL2-like_EGF"/>
</dbReference>
<feature type="compositionally biased region" description="Low complexity" evidence="23">
    <location>
        <begin position="898"/>
        <end position="908"/>
    </location>
</feature>